<evidence type="ECO:0000313" key="3">
    <source>
        <dbReference type="Proteomes" id="UP000216454"/>
    </source>
</evidence>
<evidence type="ECO:0000256" key="1">
    <source>
        <dbReference type="SAM" id="Phobius"/>
    </source>
</evidence>
<keyword evidence="1" id="KW-1133">Transmembrane helix</keyword>
<dbReference type="InterPro" id="IPR052712">
    <property type="entry name" value="Acid_resist_chaperone_HdeD"/>
</dbReference>
<dbReference type="Pfam" id="PF03729">
    <property type="entry name" value="DUF308"/>
    <property type="match status" value="2"/>
</dbReference>
<accession>A0A261F4G9</accession>
<dbReference type="GO" id="GO:0005886">
    <property type="term" value="C:plasma membrane"/>
    <property type="evidence" value="ECO:0007669"/>
    <property type="project" value="TreeGrafter"/>
</dbReference>
<feature type="transmembrane region" description="Helical" evidence="1">
    <location>
        <begin position="112"/>
        <end position="130"/>
    </location>
</feature>
<organism evidence="2 3">
    <name type="scientific">Pseudoscardovia suis</name>
    <dbReference type="NCBI Taxonomy" id="987063"/>
    <lineage>
        <taxon>Bacteria</taxon>
        <taxon>Bacillati</taxon>
        <taxon>Actinomycetota</taxon>
        <taxon>Actinomycetes</taxon>
        <taxon>Bifidobacteriales</taxon>
        <taxon>Bifidobacteriaceae</taxon>
        <taxon>Pseudoscardovia</taxon>
    </lineage>
</organism>
<dbReference type="InterPro" id="IPR005325">
    <property type="entry name" value="DUF308_memb"/>
</dbReference>
<comment type="caution">
    <text evidence="2">The sequence shown here is derived from an EMBL/GenBank/DDBJ whole genome shotgun (WGS) entry which is preliminary data.</text>
</comment>
<dbReference type="Proteomes" id="UP000216454">
    <property type="component" value="Unassembled WGS sequence"/>
</dbReference>
<dbReference type="PANTHER" id="PTHR34989:SF1">
    <property type="entry name" value="PROTEIN HDED"/>
    <property type="match status" value="1"/>
</dbReference>
<keyword evidence="1" id="KW-0472">Membrane</keyword>
<feature type="transmembrane region" description="Helical" evidence="1">
    <location>
        <begin position="87"/>
        <end position="106"/>
    </location>
</feature>
<evidence type="ECO:0000313" key="2">
    <source>
        <dbReference type="EMBL" id="OZG53991.1"/>
    </source>
</evidence>
<feature type="transmembrane region" description="Helical" evidence="1">
    <location>
        <begin position="56"/>
        <end position="75"/>
    </location>
</feature>
<dbReference type="AlphaFoldDB" id="A0A261F4G9"/>
<dbReference type="RefSeq" id="WP_094690440.1">
    <property type="nucleotide sequence ID" value="NZ_MWWQ01000001.1"/>
</dbReference>
<keyword evidence="1" id="KW-0812">Transmembrane</keyword>
<keyword evidence="3" id="KW-1185">Reference proteome</keyword>
<feature type="transmembrane region" description="Helical" evidence="1">
    <location>
        <begin position="32"/>
        <end position="50"/>
    </location>
</feature>
<feature type="transmembrane region" description="Helical" evidence="1">
    <location>
        <begin position="171"/>
        <end position="193"/>
    </location>
</feature>
<dbReference type="PANTHER" id="PTHR34989">
    <property type="entry name" value="PROTEIN HDED"/>
    <property type="match status" value="1"/>
</dbReference>
<dbReference type="OrthoDB" id="3238356at2"/>
<dbReference type="EMBL" id="MWWQ01000001">
    <property type="protein sequence ID" value="OZG53991.1"/>
    <property type="molecule type" value="Genomic_DNA"/>
</dbReference>
<proteinExistence type="predicted"/>
<gene>
    <name evidence="2" type="ORF">PSSU_0094</name>
</gene>
<name>A0A261F4G9_9BIFI</name>
<protein>
    <submittedName>
        <fullName evidence="2">Uncharacterized protein</fullName>
    </submittedName>
</protein>
<reference evidence="2 3" key="1">
    <citation type="journal article" date="2017" name="BMC Genomics">
        <title>Comparative genomic and phylogenomic analyses of the Bifidobacteriaceae family.</title>
        <authorList>
            <person name="Lugli G.A."/>
            <person name="Milani C."/>
            <person name="Turroni F."/>
            <person name="Duranti S."/>
            <person name="Mancabelli L."/>
            <person name="Mangifesta M."/>
            <person name="Ferrario C."/>
            <person name="Modesto M."/>
            <person name="Mattarelli P."/>
            <person name="Jiri K."/>
            <person name="van Sinderen D."/>
            <person name="Ventura M."/>
        </authorList>
    </citation>
    <scope>NUCLEOTIDE SEQUENCE [LARGE SCALE GENOMIC DNA]</scope>
    <source>
        <strain evidence="2 3">DSM 24744</strain>
    </source>
</reference>
<feature type="transmembrane region" description="Helical" evidence="1">
    <location>
        <begin position="142"/>
        <end position="165"/>
    </location>
</feature>
<sequence length="198" mass="20903">MSDKKPINPDVIYHIEDDDDLFESVAKLVRRGGVVMGIVELVLGVVMLFWPHKTLTAVTVLLGVGLIIAAIIYLVGAIETPILPPGWRTLGIVCSVLFVLGGIAIFKAPQAAGASLAVFVTIVLGMLWIVDGIASLFQSSFTLTPVASVVYGLVSILAGIVVLAAPAQSTVFLFMFVAIALIVMGIVSIVRALTFGRK</sequence>